<dbReference type="PANTHER" id="PTHR35567:SF1">
    <property type="entry name" value="CONSERVED FUNGAL PROTEIN (AFU_ORTHOLOGUE AFUA_1G14230)"/>
    <property type="match status" value="1"/>
</dbReference>
<dbReference type="AlphaFoldDB" id="A0AA39GS47"/>
<dbReference type="Pfam" id="PF11937">
    <property type="entry name" value="DUF3455"/>
    <property type="match status" value="1"/>
</dbReference>
<evidence type="ECO:0000313" key="2">
    <source>
        <dbReference type="EMBL" id="KAK0392111.1"/>
    </source>
</evidence>
<protein>
    <recommendedName>
        <fullName evidence="4">Malate dehydrogenase</fullName>
    </recommendedName>
</protein>
<gene>
    <name evidence="2" type="ORF">NLU13_1609</name>
</gene>
<accession>A0AA39GS47</accession>
<organism evidence="2 3">
    <name type="scientific">Sarocladium strictum</name>
    <name type="common">Black bundle disease fungus</name>
    <name type="synonym">Acremonium strictum</name>
    <dbReference type="NCBI Taxonomy" id="5046"/>
    <lineage>
        <taxon>Eukaryota</taxon>
        <taxon>Fungi</taxon>
        <taxon>Dikarya</taxon>
        <taxon>Ascomycota</taxon>
        <taxon>Pezizomycotina</taxon>
        <taxon>Sordariomycetes</taxon>
        <taxon>Hypocreomycetidae</taxon>
        <taxon>Hypocreales</taxon>
        <taxon>Sarocladiaceae</taxon>
        <taxon>Sarocladium</taxon>
    </lineage>
</organism>
<keyword evidence="3" id="KW-1185">Reference proteome</keyword>
<keyword evidence="1" id="KW-0732">Signal</keyword>
<comment type="caution">
    <text evidence="2">The sequence shown here is derived from an EMBL/GenBank/DDBJ whole genome shotgun (WGS) entry which is preliminary data.</text>
</comment>
<feature type="chain" id="PRO_5041364570" description="Malate dehydrogenase" evidence="1">
    <location>
        <begin position="18"/>
        <end position="269"/>
    </location>
</feature>
<dbReference type="EMBL" id="JAPDFR010000001">
    <property type="protein sequence ID" value="KAK0392111.1"/>
    <property type="molecule type" value="Genomic_DNA"/>
</dbReference>
<name>A0AA39GS47_SARSR</name>
<dbReference type="Proteomes" id="UP001175261">
    <property type="component" value="Unassembled WGS sequence"/>
</dbReference>
<dbReference type="InterPro" id="IPR021851">
    <property type="entry name" value="DUF3455"/>
</dbReference>
<evidence type="ECO:0000313" key="3">
    <source>
        <dbReference type="Proteomes" id="UP001175261"/>
    </source>
</evidence>
<sequence>MRVSTFLISALAMGATAAPKYPEFDLKHMKEPGAAIETLSNYFNMIAYKAKAAKVIGRPPICDVSTAQMPSSPELLPPPSQGLKPHHIALGRGTQNYTCADSSDSTVPVAAGAVATLFNISCLASVSPDLVTTVANMAIHFSVDEVTHRPLGPTPWPVSGVHYFRAPGVAFFNLDEGSTADKYGEAPCMKNASAVAPAAAAVGPKGEKAVPWLKLNTIEGATQDIKEVYRIDTVGGSAPATCKGLSKTFTVEYAAVYWFWSGEIVEDDE</sequence>
<evidence type="ECO:0008006" key="4">
    <source>
        <dbReference type="Google" id="ProtNLM"/>
    </source>
</evidence>
<proteinExistence type="predicted"/>
<feature type="signal peptide" evidence="1">
    <location>
        <begin position="1"/>
        <end position="17"/>
    </location>
</feature>
<reference evidence="2" key="1">
    <citation type="submission" date="2022-10" db="EMBL/GenBank/DDBJ databases">
        <title>Determination and structural analysis of whole genome sequence of Sarocladium strictum F4-1.</title>
        <authorList>
            <person name="Hu L."/>
            <person name="Jiang Y."/>
        </authorList>
    </citation>
    <scope>NUCLEOTIDE SEQUENCE</scope>
    <source>
        <strain evidence="2">F4-1</strain>
    </source>
</reference>
<dbReference type="PANTHER" id="PTHR35567">
    <property type="entry name" value="MALATE DEHYDROGENASE (AFU_ORTHOLOGUE AFUA_2G13800)"/>
    <property type="match status" value="1"/>
</dbReference>
<evidence type="ECO:0000256" key="1">
    <source>
        <dbReference type="SAM" id="SignalP"/>
    </source>
</evidence>